<feature type="disulfide bond" evidence="11">
    <location>
        <begin position="80"/>
        <end position="89"/>
    </location>
</feature>
<feature type="domain" description="EGF-like" evidence="13">
    <location>
        <begin position="687"/>
        <end position="732"/>
    </location>
</feature>
<dbReference type="PROSITE" id="PS00010">
    <property type="entry name" value="ASX_HYDROXYL"/>
    <property type="match status" value="2"/>
</dbReference>
<feature type="disulfide bond" evidence="11">
    <location>
        <begin position="230"/>
        <end position="239"/>
    </location>
</feature>
<keyword evidence="3" id="KW-0812">Transmembrane</keyword>
<feature type="disulfide bond" evidence="11">
    <location>
        <begin position="117"/>
        <end position="126"/>
    </location>
</feature>
<evidence type="ECO:0000256" key="4">
    <source>
        <dbReference type="ARBA" id="ARBA00022729"/>
    </source>
</evidence>
<dbReference type="InterPro" id="IPR000152">
    <property type="entry name" value="EGF-type_Asp/Asn_hydroxyl_site"/>
</dbReference>
<dbReference type="GO" id="GO:0045197">
    <property type="term" value="P:establishment or maintenance of epithelial cell apical/basal polarity"/>
    <property type="evidence" value="ECO:0007669"/>
    <property type="project" value="TreeGrafter"/>
</dbReference>
<dbReference type="GO" id="GO:0005509">
    <property type="term" value="F:calcium ion binding"/>
    <property type="evidence" value="ECO:0007669"/>
    <property type="project" value="InterPro"/>
</dbReference>
<name>A0AAD9Q276_ACRCE</name>
<organism evidence="14 15">
    <name type="scientific">Acropora cervicornis</name>
    <name type="common">Staghorn coral</name>
    <dbReference type="NCBI Taxonomy" id="6130"/>
    <lineage>
        <taxon>Eukaryota</taxon>
        <taxon>Metazoa</taxon>
        <taxon>Cnidaria</taxon>
        <taxon>Anthozoa</taxon>
        <taxon>Hexacorallia</taxon>
        <taxon>Scleractinia</taxon>
        <taxon>Astrocoeniina</taxon>
        <taxon>Acroporidae</taxon>
        <taxon>Acropora</taxon>
    </lineage>
</organism>
<evidence type="ECO:0000256" key="6">
    <source>
        <dbReference type="ARBA" id="ARBA00022837"/>
    </source>
</evidence>
<evidence type="ECO:0000256" key="9">
    <source>
        <dbReference type="ARBA" id="ARBA00023157"/>
    </source>
</evidence>
<feature type="domain" description="EGF-like" evidence="13">
    <location>
        <begin position="582"/>
        <end position="633"/>
    </location>
</feature>
<feature type="disulfide bond" evidence="11">
    <location>
        <begin position="441"/>
        <end position="458"/>
    </location>
</feature>
<feature type="disulfide bond" evidence="11">
    <location>
        <begin position="623"/>
        <end position="632"/>
    </location>
</feature>
<feature type="domain" description="EGF-like" evidence="13">
    <location>
        <begin position="355"/>
        <end position="391"/>
    </location>
</feature>
<feature type="disulfide bond" evidence="11">
    <location>
        <begin position="551"/>
        <end position="568"/>
    </location>
</feature>
<dbReference type="Pfam" id="PF00008">
    <property type="entry name" value="EGF"/>
    <property type="match status" value="13"/>
</dbReference>
<keyword evidence="10" id="KW-0325">Glycoprotein</keyword>
<dbReference type="FunFam" id="2.10.25.10:FF:000247">
    <property type="entry name" value="Delta/notch like EGF repeat containing"/>
    <property type="match status" value="1"/>
</dbReference>
<protein>
    <submittedName>
        <fullName evidence="14">Fibropellin-1</fullName>
    </submittedName>
</protein>
<reference evidence="14" key="1">
    <citation type="journal article" date="2023" name="G3 (Bethesda)">
        <title>Whole genome assembly and annotation of the endangered Caribbean coral Acropora cervicornis.</title>
        <authorList>
            <person name="Selwyn J.D."/>
            <person name="Vollmer S.V."/>
        </authorList>
    </citation>
    <scope>NUCLEOTIDE SEQUENCE</scope>
    <source>
        <strain evidence="14">K2</strain>
    </source>
</reference>
<proteinExistence type="predicted"/>
<evidence type="ECO:0000256" key="12">
    <source>
        <dbReference type="SAM" id="MobiDB-lite"/>
    </source>
</evidence>
<dbReference type="GO" id="GO:0120025">
    <property type="term" value="C:plasma membrane bounded cell projection"/>
    <property type="evidence" value="ECO:0007669"/>
    <property type="project" value="UniProtKB-ARBA"/>
</dbReference>
<evidence type="ECO:0000256" key="1">
    <source>
        <dbReference type="ARBA" id="ARBA00004167"/>
    </source>
</evidence>
<dbReference type="GO" id="GO:0032991">
    <property type="term" value="C:protein-containing complex"/>
    <property type="evidence" value="ECO:0007669"/>
    <property type="project" value="TreeGrafter"/>
</dbReference>
<evidence type="ECO:0000256" key="2">
    <source>
        <dbReference type="ARBA" id="ARBA00022536"/>
    </source>
</evidence>
<dbReference type="FunFam" id="2.10.25.10:FF:000610">
    <property type="entry name" value="protein HEG homolog 1 isoform X1"/>
    <property type="match status" value="1"/>
</dbReference>
<feature type="domain" description="EGF-like" evidence="13">
    <location>
        <begin position="542"/>
        <end position="580"/>
    </location>
</feature>
<keyword evidence="9 11" id="KW-1015">Disulfide bond</keyword>
<keyword evidence="8" id="KW-0472">Membrane</keyword>
<feature type="disulfide bond" evidence="11">
    <location>
        <begin position="155"/>
        <end position="164"/>
    </location>
</feature>
<feature type="disulfide bond" evidence="11">
    <location>
        <begin position="381"/>
        <end position="390"/>
    </location>
</feature>
<feature type="domain" description="EGF-like" evidence="13">
    <location>
        <begin position="53"/>
        <end position="90"/>
    </location>
</feature>
<gene>
    <name evidence="14" type="ORF">P5673_025173</name>
</gene>
<sequence length="1029" mass="110712">MGTTADAKLDLQVSIAKKRNPVYQIPARTEEHAVLNKMVTPARATQTSEEKYVKNMCTSNPCLHEGTCIDLDNNSFKCLCKEGWIGQNCEEKDLCVPNPCKNEGRCDAHGLRVACYCTLGYKGEHCEEKDLCSPNPCRNRGHCLARGESDFECNCGSEFTGLKCERINPCYPNPCTNGGSCKSIAEGFNCVCPLGRIGEFCEESDPCFPNPCQNEGSCSALSHGGYHCTCIRAFVGSVCAVPDPCLPSPCLNNGTCINTDTTYQCRCARGFFGERCEHQSKCVPNPCLHAGTCRDVDISRGYVCYCSIAYLGPNCERTNLCYPDNPCLNGGICKSDGTNQACQCVLGYLGSHCEQFNFCHSSPCKHNGTCTPKTNGFDCECKQGFFGKTCEVLSSHCFPNPCKNEGLCTEVKNKDGYMCICNEGFVGKNCERNDPCKPNPCHHSGTCLQAHTSRGYHCLCQPGWRGYICDRLDLCSPRNPCLHGGTCFNALETFICHCPPRYTGNNCSTDKCDRCDEQAICVNGTCECKQGFVGNGFTCIAVGNPCQPNPCENGGTCNPGHGGKLFECVCKEGFSGSKCEVSKSACVSSPCVNGGSCVDATNNDGSLLEGVVFTNYSQYKCVCAKGYAGQNCQKLVLVNPCSTHPCMNNGTCFDDASSGAMDIKLLNSLDFRCFCPKGFSGIICQNPYPACQSSPCLHGGSCLDSSNTADVAFNAIGYKCLCIEGFRGPNCEVTEKGILKTKPVNETLPTGLVVQPQKPYQLVKPAAVTITPNVGAAAELTSPSQNQNIAAVKSQAPQLALIKTNTGVTSVSGPPLAELYARPNSIGSIPVTPAQSSSRYTGYLAPPLSPVLQYVPSPNTEASAVKPVSSFTSRKNNGALPQSSSAALIPSPPLQPSATAPVPAVAESPVIVMPPGMKPPPSGENGILNLVSFQGARRLQIPANQENSRQTDYHDSYNGYIGIDADKRQPSLQSYPNSQYSNIQRKLGYGSYPVNSNPYQTTYLGSTSLKRNYRHIQDKSQRKVKKEDQ</sequence>
<comment type="subcellular location">
    <subcellularLocation>
        <location evidence="1">Membrane</location>
        <topology evidence="1">Single-pass membrane protein</topology>
    </subcellularLocation>
</comment>
<feature type="domain" description="EGF-like" evidence="13">
    <location>
        <begin position="393"/>
        <end position="431"/>
    </location>
</feature>
<feature type="domain" description="EGF-like" evidence="13">
    <location>
        <begin position="637"/>
        <end position="685"/>
    </location>
</feature>
<dbReference type="GO" id="GO:0005886">
    <property type="term" value="C:plasma membrane"/>
    <property type="evidence" value="ECO:0007669"/>
    <property type="project" value="TreeGrafter"/>
</dbReference>
<feature type="disulfide bond" evidence="11">
    <location>
        <begin position="498"/>
        <end position="507"/>
    </location>
</feature>
<evidence type="ECO:0000256" key="3">
    <source>
        <dbReference type="ARBA" id="ARBA00022692"/>
    </source>
</evidence>
<dbReference type="CDD" id="cd00054">
    <property type="entry name" value="EGF_CA"/>
    <property type="match status" value="7"/>
</dbReference>
<feature type="domain" description="EGF-like" evidence="13">
    <location>
        <begin position="432"/>
        <end position="470"/>
    </location>
</feature>
<dbReference type="FunFam" id="2.10.25.10:FF:000012">
    <property type="entry name" value="Delta-like protein"/>
    <property type="match status" value="1"/>
</dbReference>
<dbReference type="FunFam" id="2.10.25.10:FF:000173">
    <property type="entry name" value="Neurogenic locus notch protein 2"/>
    <property type="match status" value="1"/>
</dbReference>
<feature type="disulfide bond" evidence="11">
    <location>
        <begin position="267"/>
        <end position="276"/>
    </location>
</feature>
<dbReference type="InterPro" id="IPR051022">
    <property type="entry name" value="Notch_Cell-Fate_Det"/>
</dbReference>
<dbReference type="PROSITE" id="PS00022">
    <property type="entry name" value="EGF_1"/>
    <property type="match status" value="16"/>
</dbReference>
<accession>A0AAD9Q276</accession>
<dbReference type="EMBL" id="JARQWQ010000077">
    <property type="protein sequence ID" value="KAK2553425.1"/>
    <property type="molecule type" value="Genomic_DNA"/>
</dbReference>
<dbReference type="PANTHER" id="PTHR24049:SF22">
    <property type="entry name" value="DROSOPHILA CRUMBS HOMOLOG"/>
    <property type="match status" value="1"/>
</dbReference>
<dbReference type="AlphaFoldDB" id="A0AAD9Q276"/>
<feature type="disulfide bond" evidence="11">
    <location>
        <begin position="460"/>
        <end position="469"/>
    </location>
</feature>
<evidence type="ECO:0000259" key="13">
    <source>
        <dbReference type="PROSITE" id="PS50026"/>
    </source>
</evidence>
<keyword evidence="6" id="KW-0106">Calcium</keyword>
<feature type="region of interest" description="Disordered" evidence="12">
    <location>
        <begin position="866"/>
        <end position="887"/>
    </location>
</feature>
<feature type="disulfide bond" evidence="11">
    <location>
        <begin position="287"/>
        <end position="304"/>
    </location>
</feature>
<feature type="domain" description="EGF-like" evidence="13">
    <location>
        <begin position="278"/>
        <end position="316"/>
    </location>
</feature>
<keyword evidence="7" id="KW-1133">Transmembrane helix</keyword>
<feature type="disulfide bond" evidence="11">
    <location>
        <begin position="402"/>
        <end position="419"/>
    </location>
</feature>
<feature type="domain" description="EGF-like" evidence="13">
    <location>
        <begin position="128"/>
        <end position="165"/>
    </location>
</feature>
<evidence type="ECO:0000313" key="14">
    <source>
        <dbReference type="EMBL" id="KAK2553425.1"/>
    </source>
</evidence>
<feature type="disulfide bond" evidence="11">
    <location>
        <begin position="192"/>
        <end position="201"/>
    </location>
</feature>
<keyword evidence="4" id="KW-0732">Signal</keyword>
<feature type="disulfide bond" evidence="11">
    <location>
        <begin position="570"/>
        <end position="579"/>
    </location>
</feature>
<feature type="domain" description="EGF-like" evidence="13">
    <location>
        <begin position="317"/>
        <end position="354"/>
    </location>
</feature>
<dbReference type="PROSITE" id="PS50026">
    <property type="entry name" value="EGF_3"/>
    <property type="match status" value="16"/>
</dbReference>
<dbReference type="Gene3D" id="2.10.25.10">
    <property type="entry name" value="Laminin"/>
    <property type="match status" value="17"/>
</dbReference>
<feature type="domain" description="EGF-like" evidence="13">
    <location>
        <begin position="166"/>
        <end position="202"/>
    </location>
</feature>
<evidence type="ECO:0000256" key="7">
    <source>
        <dbReference type="ARBA" id="ARBA00022989"/>
    </source>
</evidence>
<dbReference type="GO" id="GO:0007157">
    <property type="term" value="P:heterophilic cell-cell adhesion via plasma membrane cell adhesion molecules"/>
    <property type="evidence" value="ECO:0007669"/>
    <property type="project" value="TreeGrafter"/>
</dbReference>
<feature type="disulfide bond" evidence="11">
    <location>
        <begin position="306"/>
        <end position="315"/>
    </location>
</feature>
<evidence type="ECO:0000256" key="10">
    <source>
        <dbReference type="ARBA" id="ARBA00023180"/>
    </source>
</evidence>
<keyword evidence="2 11" id="KW-0245">EGF-like domain</keyword>
<evidence type="ECO:0000256" key="11">
    <source>
        <dbReference type="PROSITE-ProRule" id="PRU00076"/>
    </source>
</evidence>
<feature type="disulfide bond" evidence="11">
    <location>
        <begin position="421"/>
        <end position="430"/>
    </location>
</feature>
<dbReference type="SUPFAM" id="SSF57196">
    <property type="entry name" value="EGF/Laminin"/>
    <property type="match status" value="16"/>
</dbReference>
<dbReference type="PROSITE" id="PS01186">
    <property type="entry name" value="EGF_2"/>
    <property type="match status" value="11"/>
</dbReference>
<feature type="disulfide bond" evidence="11">
    <location>
        <begin position="344"/>
        <end position="353"/>
    </location>
</feature>
<keyword evidence="15" id="KW-1185">Reference proteome</keyword>
<dbReference type="InterPro" id="IPR000742">
    <property type="entry name" value="EGF"/>
</dbReference>
<evidence type="ECO:0000313" key="15">
    <source>
        <dbReference type="Proteomes" id="UP001249851"/>
    </source>
</evidence>
<dbReference type="FunFam" id="2.10.25.10:FF:000255">
    <property type="entry name" value="Sushi, nidogen and EGF-like domains 1"/>
    <property type="match status" value="2"/>
</dbReference>
<dbReference type="InterPro" id="IPR001881">
    <property type="entry name" value="EGF-like_Ca-bd_dom"/>
</dbReference>
<dbReference type="FunFam" id="2.10.25.10:FF:000472">
    <property type="entry name" value="Uncharacterized protein, isoform A"/>
    <property type="match status" value="1"/>
</dbReference>
<feature type="domain" description="EGF-like" evidence="13">
    <location>
        <begin position="91"/>
        <end position="127"/>
    </location>
</feature>
<comment type="caution">
    <text evidence="14">The sequence shown here is derived from an EMBL/GenBank/DDBJ whole genome shotgun (WGS) entry which is preliminary data.</text>
</comment>
<feature type="domain" description="EGF-like" evidence="13">
    <location>
        <begin position="471"/>
        <end position="508"/>
    </location>
</feature>
<dbReference type="PANTHER" id="PTHR24049">
    <property type="entry name" value="CRUMBS FAMILY MEMBER"/>
    <property type="match status" value="1"/>
</dbReference>
<evidence type="ECO:0000256" key="8">
    <source>
        <dbReference type="ARBA" id="ARBA00023136"/>
    </source>
</evidence>
<feature type="domain" description="EGF-like" evidence="13">
    <location>
        <begin position="241"/>
        <end position="277"/>
    </location>
</feature>
<dbReference type="Proteomes" id="UP001249851">
    <property type="component" value="Unassembled WGS sequence"/>
</dbReference>
<dbReference type="GO" id="GO:0007399">
    <property type="term" value="P:nervous system development"/>
    <property type="evidence" value="ECO:0007669"/>
    <property type="project" value="UniProtKB-ARBA"/>
</dbReference>
<feature type="disulfide bond" evidence="11">
    <location>
        <begin position="675"/>
        <end position="684"/>
    </location>
</feature>
<feature type="domain" description="EGF-like" evidence="13">
    <location>
        <begin position="203"/>
        <end position="240"/>
    </location>
</feature>
<reference evidence="14" key="2">
    <citation type="journal article" date="2023" name="Science">
        <title>Genomic signatures of disease resistance in endangered staghorn corals.</title>
        <authorList>
            <person name="Vollmer S.V."/>
            <person name="Selwyn J.D."/>
            <person name="Despard B.A."/>
            <person name="Roesel C.L."/>
        </authorList>
    </citation>
    <scope>NUCLEOTIDE SEQUENCE</scope>
    <source>
        <strain evidence="14">K2</strain>
    </source>
</reference>
<dbReference type="SMART" id="SM00179">
    <property type="entry name" value="EGF_CA"/>
    <property type="match status" value="14"/>
</dbReference>
<dbReference type="SMART" id="SM00181">
    <property type="entry name" value="EGF"/>
    <property type="match status" value="17"/>
</dbReference>
<evidence type="ECO:0000256" key="5">
    <source>
        <dbReference type="ARBA" id="ARBA00022737"/>
    </source>
</evidence>
<feature type="disulfide bond" evidence="11">
    <location>
        <begin position="722"/>
        <end position="731"/>
    </location>
</feature>
<keyword evidence="5" id="KW-0677">Repeat</keyword>
<comment type="caution">
    <text evidence="11">Lacks conserved residue(s) required for the propagation of feature annotation.</text>
</comment>